<organism evidence="2 3">
    <name type="scientific">Kutzneria buriramensis</name>
    <dbReference type="NCBI Taxonomy" id="1045776"/>
    <lineage>
        <taxon>Bacteria</taxon>
        <taxon>Bacillati</taxon>
        <taxon>Actinomycetota</taxon>
        <taxon>Actinomycetes</taxon>
        <taxon>Pseudonocardiales</taxon>
        <taxon>Pseudonocardiaceae</taxon>
        <taxon>Kutzneria</taxon>
    </lineage>
</organism>
<dbReference type="Proteomes" id="UP000256269">
    <property type="component" value="Unassembled WGS sequence"/>
</dbReference>
<dbReference type="InterPro" id="IPR001387">
    <property type="entry name" value="Cro/C1-type_HTH"/>
</dbReference>
<comment type="caution">
    <text evidence="2">The sequence shown here is derived from an EMBL/GenBank/DDBJ whole genome shotgun (WGS) entry which is preliminary data.</text>
</comment>
<evidence type="ECO:0000313" key="2">
    <source>
        <dbReference type="EMBL" id="REH42684.1"/>
    </source>
</evidence>
<evidence type="ECO:0000313" key="3">
    <source>
        <dbReference type="Proteomes" id="UP000256269"/>
    </source>
</evidence>
<sequence length="375" mass="41745">MDRGRRTRTTGTGSPRCLGVVSGYLFKLIRESIPMTQVELAERLAVDLNTVQGWELGRRPLTSMRALDLARLRMKMTGLGVQPSLFELLSDAFEADLVIADAVEAGARVADPVSHPLAAVVHRRDLTNLITWPVTGVTPTQLANLATGRPVRRGPVSDRPVLHADERARFFDHLLTSADAFRKDEHVLLRRQAIYLLGFDDRETSSQWLLDEQNKSVSAASRAGDIPSWVAVRSSAIALARNGNKEPLRRFVETGLSTDMQQTANLNYWAYWLGEIPEAQADDGFMIDAHPNRWAGTRVIEHLLGRLRPGSDHADLNIHTLWTLLLARPAVLDHQPDLRRLALTKIAQTEADPDLGSRTRQELASVAYAIRLADR</sequence>
<feature type="domain" description="HTH cro/C1-type" evidence="1">
    <location>
        <begin position="35"/>
        <end position="86"/>
    </location>
</feature>
<name>A0A3E0HD09_9PSEU</name>
<keyword evidence="3" id="KW-1185">Reference proteome</keyword>
<dbReference type="Gene3D" id="1.10.260.40">
    <property type="entry name" value="lambda repressor-like DNA-binding domains"/>
    <property type="match status" value="1"/>
</dbReference>
<reference evidence="2 3" key="1">
    <citation type="submission" date="2018-08" db="EMBL/GenBank/DDBJ databases">
        <title>Genomic Encyclopedia of Archaeal and Bacterial Type Strains, Phase II (KMG-II): from individual species to whole genera.</title>
        <authorList>
            <person name="Goeker M."/>
        </authorList>
    </citation>
    <scope>NUCLEOTIDE SEQUENCE [LARGE SCALE GENOMIC DNA]</scope>
    <source>
        <strain evidence="2 3">DSM 45791</strain>
    </source>
</reference>
<dbReference type="GO" id="GO:0003677">
    <property type="term" value="F:DNA binding"/>
    <property type="evidence" value="ECO:0007669"/>
    <property type="project" value="InterPro"/>
</dbReference>
<dbReference type="PROSITE" id="PS50943">
    <property type="entry name" value="HTH_CROC1"/>
    <property type="match status" value="1"/>
</dbReference>
<dbReference type="EMBL" id="QUNO01000010">
    <property type="protein sequence ID" value="REH42684.1"/>
    <property type="molecule type" value="Genomic_DNA"/>
</dbReference>
<dbReference type="SUPFAM" id="SSF47413">
    <property type="entry name" value="lambda repressor-like DNA-binding domains"/>
    <property type="match status" value="1"/>
</dbReference>
<gene>
    <name evidence="2" type="ORF">BCF44_110181</name>
</gene>
<dbReference type="AlphaFoldDB" id="A0A3E0HD09"/>
<dbReference type="CDD" id="cd00093">
    <property type="entry name" value="HTH_XRE"/>
    <property type="match status" value="1"/>
</dbReference>
<evidence type="ECO:0000259" key="1">
    <source>
        <dbReference type="PROSITE" id="PS50943"/>
    </source>
</evidence>
<proteinExistence type="predicted"/>
<accession>A0A3E0HD09</accession>
<dbReference type="InterPro" id="IPR010982">
    <property type="entry name" value="Lambda_DNA-bd_dom_sf"/>
</dbReference>
<dbReference type="SMART" id="SM00530">
    <property type="entry name" value="HTH_XRE"/>
    <property type="match status" value="1"/>
</dbReference>
<protein>
    <recommendedName>
        <fullName evidence="1">HTH cro/C1-type domain-containing protein</fullName>
    </recommendedName>
</protein>